<keyword evidence="2" id="KW-1185">Reference proteome</keyword>
<gene>
    <name evidence="1" type="ORF">AB6D66_00330</name>
</gene>
<dbReference type="RefSeq" id="WP_269337240.1">
    <property type="nucleotide sequence ID" value="NZ_JBFSSG010000001.1"/>
</dbReference>
<accession>A0ABV4MQW8</accession>
<reference evidence="1 2" key="1">
    <citation type="journal article" date="2024" name="ISME J.">
        <title>Tailless and filamentous prophages are predominant in marine Vibrio.</title>
        <authorList>
            <person name="Steensen K."/>
            <person name="Seneca J."/>
            <person name="Bartlau N."/>
            <person name="Yu X.A."/>
            <person name="Hussain F.A."/>
            <person name="Polz M.F."/>
        </authorList>
    </citation>
    <scope>NUCLEOTIDE SEQUENCE [LARGE SCALE GENOMIC DNA]</scope>
    <source>
        <strain evidence="1 2">10N.239.312.F12</strain>
    </source>
</reference>
<organism evidence="1 2">
    <name type="scientific">Vibrio pomeroyi</name>
    <dbReference type="NCBI Taxonomy" id="198832"/>
    <lineage>
        <taxon>Bacteria</taxon>
        <taxon>Pseudomonadati</taxon>
        <taxon>Pseudomonadota</taxon>
        <taxon>Gammaproteobacteria</taxon>
        <taxon>Vibrionales</taxon>
        <taxon>Vibrionaceae</taxon>
        <taxon>Vibrio</taxon>
    </lineage>
</organism>
<proteinExistence type="predicted"/>
<dbReference type="Proteomes" id="UP001570071">
    <property type="component" value="Unassembled WGS sequence"/>
</dbReference>
<evidence type="ECO:0000313" key="2">
    <source>
        <dbReference type="Proteomes" id="UP001570071"/>
    </source>
</evidence>
<name>A0ABV4MQW8_9VIBR</name>
<sequence>MNIKPLSHYPFFNDSIIKQMSGTDRFHHEFVQTPGVLQAEAPHFLSSDQQERHINHLRASRLVTSFTLMDLKTVIHAVTSPSRSNVIWCLDDELEAVKFLLGVGDKDLVKQPMKTFSVYIEYEDQVQKLTADGKEYNSQVEAAASLSKLRESSEFSALLELFTDKSDTQVDLFVSDASEIE</sequence>
<evidence type="ECO:0000313" key="1">
    <source>
        <dbReference type="EMBL" id="MEZ8719490.1"/>
    </source>
</evidence>
<comment type="caution">
    <text evidence="1">The sequence shown here is derived from an EMBL/GenBank/DDBJ whole genome shotgun (WGS) entry which is preliminary data.</text>
</comment>
<dbReference type="EMBL" id="JBFSSG010000001">
    <property type="protein sequence ID" value="MEZ8719490.1"/>
    <property type="molecule type" value="Genomic_DNA"/>
</dbReference>
<protein>
    <submittedName>
        <fullName evidence="1">Uncharacterized protein</fullName>
    </submittedName>
</protein>